<feature type="coiled-coil region" evidence="1">
    <location>
        <begin position="172"/>
        <end position="203"/>
    </location>
</feature>
<gene>
    <name evidence="2" type="ORF">ACFFUV_15450</name>
</gene>
<dbReference type="Proteomes" id="UP001589645">
    <property type="component" value="Unassembled WGS sequence"/>
</dbReference>
<protein>
    <recommendedName>
        <fullName evidence="4">Response regulator</fullName>
    </recommendedName>
</protein>
<dbReference type="RefSeq" id="WP_390194483.1">
    <property type="nucleotide sequence ID" value="NZ_JBHMEP010000005.1"/>
</dbReference>
<dbReference type="EMBL" id="JBHMEP010000005">
    <property type="protein sequence ID" value="MFB9136366.1"/>
    <property type="molecule type" value="Genomic_DNA"/>
</dbReference>
<name>A0ABV5HQ50_9VIBR</name>
<proteinExistence type="predicted"/>
<reference evidence="2 3" key="1">
    <citation type="submission" date="2024-09" db="EMBL/GenBank/DDBJ databases">
        <authorList>
            <person name="Sun Q."/>
            <person name="Mori K."/>
        </authorList>
    </citation>
    <scope>NUCLEOTIDE SEQUENCE [LARGE SCALE GENOMIC DNA]</scope>
    <source>
        <strain evidence="2 3">CECT 8064</strain>
    </source>
</reference>
<keyword evidence="1" id="KW-0175">Coiled coil</keyword>
<evidence type="ECO:0000313" key="3">
    <source>
        <dbReference type="Proteomes" id="UP001589645"/>
    </source>
</evidence>
<accession>A0ABV5HQ50</accession>
<evidence type="ECO:0000256" key="1">
    <source>
        <dbReference type="SAM" id="Coils"/>
    </source>
</evidence>
<keyword evidence="3" id="KW-1185">Reference proteome</keyword>
<organism evidence="2 3">
    <name type="scientific">Vibrio olivae</name>
    <dbReference type="NCBI Taxonomy" id="1243002"/>
    <lineage>
        <taxon>Bacteria</taxon>
        <taxon>Pseudomonadati</taxon>
        <taxon>Pseudomonadota</taxon>
        <taxon>Gammaproteobacteria</taxon>
        <taxon>Vibrionales</taxon>
        <taxon>Vibrionaceae</taxon>
        <taxon>Vibrio</taxon>
    </lineage>
</organism>
<evidence type="ECO:0000313" key="2">
    <source>
        <dbReference type="EMBL" id="MFB9136366.1"/>
    </source>
</evidence>
<evidence type="ECO:0008006" key="4">
    <source>
        <dbReference type="Google" id="ProtNLM"/>
    </source>
</evidence>
<comment type="caution">
    <text evidence="2">The sequence shown here is derived from an EMBL/GenBank/DDBJ whole genome shotgun (WGS) entry which is preliminary data.</text>
</comment>
<sequence length="297" mass="34326">MKSEYKILWFEDQFDEVAGDYERVGQLVSEYGFIPDITKKISVTEDEIELLSSQLSSYNPYDLIIFDYDLGGQSENGLSIASHLRSKIFTDMVFYSGQVPKQLRKMLFDNEVDGVFIVHRDSFYDDIEPIIEDHIKKMSDINNMRGVVMSETSKMDLAIREILIAWSTNAGIDDNERALNKLKNRLTRKLEEKQQKIQNLTSIEEIIGNYILTTFDNVRVSLKELIGEVGKDVLKDGSLLHAIQMERNVLAHCKCQLTEDGKMIVEGREPKEYNFDEFKRLRNQILQAHEDIKKLVG</sequence>